<dbReference type="PANTHER" id="PTHR34580:SF1">
    <property type="entry name" value="PROTEIN PAFC"/>
    <property type="match status" value="1"/>
</dbReference>
<name>A0A919LYL2_9ACTN</name>
<feature type="domain" description="Helix-turn-helix type 11" evidence="1">
    <location>
        <begin position="6"/>
        <end position="60"/>
    </location>
</feature>
<evidence type="ECO:0000259" key="2">
    <source>
        <dbReference type="Pfam" id="PF13280"/>
    </source>
</evidence>
<dbReference type="Gene3D" id="1.10.10.10">
    <property type="entry name" value="Winged helix-like DNA-binding domain superfamily/Winged helix DNA-binding domain"/>
    <property type="match status" value="1"/>
</dbReference>
<proteinExistence type="predicted"/>
<dbReference type="InterPro" id="IPR026881">
    <property type="entry name" value="WYL_dom"/>
</dbReference>
<dbReference type="AlphaFoldDB" id="A0A919LYL2"/>
<sequence>MNRTDRLYALVEELRAVAPRPRSARWLAARFEVSVRTVERDISALQQSGTPVYAEPGRTGGFCLDTAHTLPPVNLTPEEAVAMALALRRLEGTPFRQAAASALRKLVAAMRADDAAAAQALAGRIHLVDGAAPASMPRAAVGALPVGRVLRIGYADREGAVTTRDIEPLGYVGVRDQWYLIAWCRLRQAARIFRTDRITTVIPTREPAPPRRFPEDELDIPHAKRERLSLFAKIAG</sequence>
<evidence type="ECO:0000313" key="3">
    <source>
        <dbReference type="EMBL" id="GID63125.1"/>
    </source>
</evidence>
<dbReference type="PANTHER" id="PTHR34580">
    <property type="match status" value="1"/>
</dbReference>
<dbReference type="RefSeq" id="WP_203738587.1">
    <property type="nucleotide sequence ID" value="NZ_BAAAUC010000013.1"/>
</dbReference>
<dbReference type="Pfam" id="PF13280">
    <property type="entry name" value="WYL"/>
    <property type="match status" value="1"/>
</dbReference>
<dbReference type="PROSITE" id="PS52050">
    <property type="entry name" value="WYL"/>
    <property type="match status" value="1"/>
</dbReference>
<dbReference type="Pfam" id="PF08279">
    <property type="entry name" value="HTH_11"/>
    <property type="match status" value="1"/>
</dbReference>
<organism evidence="3 4">
    <name type="scientific">Actinoplanes cyaneus</name>
    <dbReference type="NCBI Taxonomy" id="52696"/>
    <lineage>
        <taxon>Bacteria</taxon>
        <taxon>Bacillati</taxon>
        <taxon>Actinomycetota</taxon>
        <taxon>Actinomycetes</taxon>
        <taxon>Micromonosporales</taxon>
        <taxon>Micromonosporaceae</taxon>
        <taxon>Actinoplanes</taxon>
    </lineage>
</organism>
<dbReference type="InterPro" id="IPR013196">
    <property type="entry name" value="HTH_11"/>
</dbReference>
<evidence type="ECO:0000313" key="4">
    <source>
        <dbReference type="Proteomes" id="UP000619479"/>
    </source>
</evidence>
<dbReference type="EMBL" id="BOMH01000007">
    <property type="protein sequence ID" value="GID63125.1"/>
    <property type="molecule type" value="Genomic_DNA"/>
</dbReference>
<keyword evidence="4" id="KW-1185">Reference proteome</keyword>
<gene>
    <name evidence="3" type="ORF">Acy02nite_10060</name>
</gene>
<comment type="caution">
    <text evidence="3">The sequence shown here is derived from an EMBL/GenBank/DDBJ whole genome shotgun (WGS) entry which is preliminary data.</text>
</comment>
<evidence type="ECO:0000259" key="1">
    <source>
        <dbReference type="Pfam" id="PF08279"/>
    </source>
</evidence>
<dbReference type="Proteomes" id="UP000619479">
    <property type="component" value="Unassembled WGS sequence"/>
</dbReference>
<reference evidence="3" key="1">
    <citation type="submission" date="2021-01" db="EMBL/GenBank/DDBJ databases">
        <title>Whole genome shotgun sequence of Actinoplanes cyaneus NBRC 14990.</title>
        <authorList>
            <person name="Komaki H."/>
            <person name="Tamura T."/>
        </authorList>
    </citation>
    <scope>NUCLEOTIDE SEQUENCE</scope>
    <source>
        <strain evidence="3">NBRC 14990</strain>
    </source>
</reference>
<feature type="domain" description="WYL" evidence="2">
    <location>
        <begin position="143"/>
        <end position="201"/>
    </location>
</feature>
<dbReference type="SUPFAM" id="SSF46785">
    <property type="entry name" value="Winged helix' DNA-binding domain"/>
    <property type="match status" value="1"/>
</dbReference>
<accession>A0A919LYL2</accession>
<dbReference type="InterPro" id="IPR036388">
    <property type="entry name" value="WH-like_DNA-bd_sf"/>
</dbReference>
<protein>
    <submittedName>
        <fullName evidence="3">Transcriptional regulator</fullName>
    </submittedName>
</protein>
<dbReference type="InterPro" id="IPR051534">
    <property type="entry name" value="CBASS_pafABC_assoc_protein"/>
</dbReference>
<dbReference type="InterPro" id="IPR036390">
    <property type="entry name" value="WH_DNA-bd_sf"/>
</dbReference>